<accession>A0A4U5VK67</accession>
<evidence type="ECO:0000256" key="2">
    <source>
        <dbReference type="ARBA" id="ARBA00004247"/>
    </source>
</evidence>
<evidence type="ECO:0000256" key="3">
    <source>
        <dbReference type="ARBA" id="ARBA00004496"/>
    </source>
</evidence>
<sequence>MEITNRVFTKELLNPASEEYQTLYKEVSDLLQNIYGCPDINKCPTNSFYGAPRFAFYLPMEITNKVFTSQLLNPASEEYQTMYKEVSDLLQNIYGCPDVNKCPTNSFYGGVSAMTFSTICYHRKPYDHNYDKTYNYNNNYTYNDTYNYHNTIHNYNNNCYNNTNNHNNIHNYHNNYKNYNNTYNYYNNTHNNHNNKYNNTYNYHNNTHNNNYNNYNNTPNYHYYNHNYNNTHNYHSNTNNYHNNYNNTYNYHNTYNAHNYHSNTNNYHNNYNSTYNYHNNYHNTYNYHNTHNYHSNTYNYHNTHDYKNTYYHKNNTHNYNYNTDNYLNHHIQSYYKDTERPSDPPTSGGSSSNNGSSDEVPGWAIALLVLAAAIFLLLVIIFIMMLVRLCCKKTESGYMDTAQDPYYNEKTQPPHAPALPMYSPPNPAKPEPMSTPVIFCLHPPKSPAAEQTSSLQSAFYLPMEITNRKFTNELLNSACEEYQIFYKEVSDLLVRWCCKKTDSGFMDTAQDPYYNEKTQPPHAPALPVYSPPTPAKPEPMSTPVMVGDTPKNRAGFYAVNP</sequence>
<dbReference type="PANTHER" id="PTHR10006">
    <property type="entry name" value="MUCIN-1-RELATED"/>
    <property type="match status" value="1"/>
</dbReference>
<dbReference type="Proteomes" id="UP000298787">
    <property type="component" value="Chromosome 20"/>
</dbReference>
<feature type="region of interest" description="Disordered" evidence="12">
    <location>
        <begin position="336"/>
        <end position="356"/>
    </location>
</feature>
<keyword evidence="13" id="KW-0812">Transmembrane</keyword>
<feature type="domain" description="SEA" evidence="14">
    <location>
        <begin position="52"/>
        <end position="164"/>
    </location>
</feature>
<keyword evidence="11" id="KW-0449">Lipoprotein</keyword>
<keyword evidence="13" id="KW-0472">Membrane</keyword>
<keyword evidence="9" id="KW-0564">Palmitate</keyword>
<keyword evidence="6" id="KW-0963">Cytoplasm</keyword>
<evidence type="ECO:0000256" key="13">
    <source>
        <dbReference type="SAM" id="Phobius"/>
    </source>
</evidence>
<comment type="subcellular location">
    <subcellularLocation>
        <location evidence="2">Apical cell membrane</location>
        <topology evidence="2">Single-pass type I membrane protein</topology>
    </subcellularLocation>
    <subcellularLocation>
        <location evidence="3">Cytoplasm</location>
    </subcellularLocation>
    <subcellularLocation>
        <location evidence="1">Nucleus</location>
    </subcellularLocation>
</comment>
<keyword evidence="5" id="KW-1003">Cell membrane</keyword>
<reference evidence="15 16" key="1">
    <citation type="submission" date="2019-01" db="EMBL/GenBank/DDBJ databases">
        <title>Genome Assembly of Collichthys lucidus.</title>
        <authorList>
            <person name="Cai M."/>
            <person name="Xiao S."/>
        </authorList>
    </citation>
    <scope>NUCLEOTIDE SEQUENCE [LARGE SCALE GENOMIC DNA]</scope>
    <source>
        <strain evidence="15">JT15FE1705JMU</strain>
        <tissue evidence="15">Muscle</tissue>
    </source>
</reference>
<organism evidence="15 16">
    <name type="scientific">Collichthys lucidus</name>
    <name type="common">Big head croaker</name>
    <name type="synonym">Sciaena lucida</name>
    <dbReference type="NCBI Taxonomy" id="240159"/>
    <lineage>
        <taxon>Eukaryota</taxon>
        <taxon>Metazoa</taxon>
        <taxon>Chordata</taxon>
        <taxon>Craniata</taxon>
        <taxon>Vertebrata</taxon>
        <taxon>Euteleostomi</taxon>
        <taxon>Actinopterygii</taxon>
        <taxon>Neopterygii</taxon>
        <taxon>Teleostei</taxon>
        <taxon>Neoteleostei</taxon>
        <taxon>Acanthomorphata</taxon>
        <taxon>Eupercaria</taxon>
        <taxon>Sciaenidae</taxon>
        <taxon>Collichthys</taxon>
    </lineage>
</organism>
<evidence type="ECO:0000259" key="14">
    <source>
        <dbReference type="PROSITE" id="PS50024"/>
    </source>
</evidence>
<keyword evidence="16" id="KW-1185">Reference proteome</keyword>
<dbReference type="AlphaFoldDB" id="A0A4U5VK67"/>
<gene>
    <name evidence="15" type="ORF">D9C73_022786</name>
</gene>
<evidence type="ECO:0000313" key="16">
    <source>
        <dbReference type="Proteomes" id="UP000298787"/>
    </source>
</evidence>
<feature type="transmembrane region" description="Helical" evidence="13">
    <location>
        <begin position="363"/>
        <end position="387"/>
    </location>
</feature>
<dbReference type="InterPro" id="IPR000082">
    <property type="entry name" value="SEA_dom"/>
</dbReference>
<keyword evidence="10" id="KW-0539">Nucleus</keyword>
<evidence type="ECO:0000256" key="6">
    <source>
        <dbReference type="ARBA" id="ARBA00022490"/>
    </source>
</evidence>
<feature type="compositionally biased region" description="Low complexity" evidence="12">
    <location>
        <begin position="347"/>
        <end position="356"/>
    </location>
</feature>
<evidence type="ECO:0000256" key="11">
    <source>
        <dbReference type="ARBA" id="ARBA00023288"/>
    </source>
</evidence>
<dbReference type="GO" id="GO:0005634">
    <property type="term" value="C:nucleus"/>
    <property type="evidence" value="ECO:0007669"/>
    <property type="project" value="UniProtKB-SubCell"/>
</dbReference>
<dbReference type="PROSITE" id="PS50024">
    <property type="entry name" value="SEA"/>
    <property type="match status" value="1"/>
</dbReference>
<evidence type="ECO:0000256" key="5">
    <source>
        <dbReference type="ARBA" id="ARBA00022475"/>
    </source>
</evidence>
<evidence type="ECO:0000256" key="9">
    <source>
        <dbReference type="ARBA" id="ARBA00023139"/>
    </source>
</evidence>
<dbReference type="EMBL" id="CM014097">
    <property type="protein sequence ID" value="TKS88783.1"/>
    <property type="molecule type" value="Genomic_DNA"/>
</dbReference>
<evidence type="ECO:0000256" key="8">
    <source>
        <dbReference type="ARBA" id="ARBA00022813"/>
    </source>
</evidence>
<feature type="region of interest" description="Disordered" evidence="12">
    <location>
        <begin position="517"/>
        <end position="548"/>
    </location>
</feature>
<dbReference type="Gene3D" id="3.30.70.960">
    <property type="entry name" value="SEA domain"/>
    <property type="match status" value="2"/>
</dbReference>
<keyword evidence="8" id="KW-0068">Autocatalytic cleavage</keyword>
<evidence type="ECO:0000256" key="1">
    <source>
        <dbReference type="ARBA" id="ARBA00004123"/>
    </source>
</evidence>
<dbReference type="Pfam" id="PF01390">
    <property type="entry name" value="SEA"/>
    <property type="match status" value="1"/>
</dbReference>
<name>A0A4U5VK67_COLLU</name>
<evidence type="ECO:0000256" key="12">
    <source>
        <dbReference type="SAM" id="MobiDB-lite"/>
    </source>
</evidence>
<evidence type="ECO:0000256" key="7">
    <source>
        <dbReference type="ARBA" id="ARBA00022553"/>
    </source>
</evidence>
<evidence type="ECO:0000256" key="10">
    <source>
        <dbReference type="ARBA" id="ARBA00023242"/>
    </source>
</evidence>
<keyword evidence="13" id="KW-1133">Transmembrane helix</keyword>
<proteinExistence type="predicted"/>
<dbReference type="PANTHER" id="PTHR10006:SF19">
    <property type="entry name" value="MUCIN-1"/>
    <property type="match status" value="1"/>
</dbReference>
<keyword evidence="7" id="KW-0597">Phosphoprotein</keyword>
<evidence type="ECO:0000256" key="4">
    <source>
        <dbReference type="ARBA" id="ARBA00014269"/>
    </source>
</evidence>
<dbReference type="SUPFAM" id="SSF82671">
    <property type="entry name" value="SEA domain"/>
    <property type="match status" value="1"/>
</dbReference>
<protein>
    <recommendedName>
        <fullName evidence="4">Mucin-1</fullName>
    </recommendedName>
</protein>
<feature type="compositionally biased region" description="Pro residues" evidence="12">
    <location>
        <begin position="521"/>
        <end position="537"/>
    </location>
</feature>
<dbReference type="InterPro" id="IPR036364">
    <property type="entry name" value="SEA_dom_sf"/>
</dbReference>
<dbReference type="GO" id="GO:0005737">
    <property type="term" value="C:cytoplasm"/>
    <property type="evidence" value="ECO:0007669"/>
    <property type="project" value="UniProtKB-SubCell"/>
</dbReference>
<evidence type="ECO:0000313" key="15">
    <source>
        <dbReference type="EMBL" id="TKS88783.1"/>
    </source>
</evidence>
<dbReference type="GO" id="GO:0016324">
    <property type="term" value="C:apical plasma membrane"/>
    <property type="evidence" value="ECO:0007669"/>
    <property type="project" value="UniProtKB-SubCell"/>
</dbReference>